<dbReference type="EMBL" id="JACJVP010000025">
    <property type="protein sequence ID" value="MBB6672269.1"/>
    <property type="molecule type" value="Genomic_DNA"/>
</dbReference>
<feature type="transmembrane region" description="Helical" evidence="8">
    <location>
        <begin position="164"/>
        <end position="186"/>
    </location>
</feature>
<feature type="transmembrane region" description="Helical" evidence="8">
    <location>
        <begin position="48"/>
        <end position="67"/>
    </location>
</feature>
<evidence type="ECO:0000313" key="11">
    <source>
        <dbReference type="Proteomes" id="UP000547209"/>
    </source>
</evidence>
<protein>
    <recommendedName>
        <fullName evidence="8">Bcr/CflA family efflux transporter</fullName>
    </recommendedName>
</protein>
<evidence type="ECO:0000256" key="3">
    <source>
        <dbReference type="ARBA" id="ARBA00022448"/>
    </source>
</evidence>
<dbReference type="GO" id="GO:0042910">
    <property type="term" value="F:xenobiotic transmembrane transporter activity"/>
    <property type="evidence" value="ECO:0007669"/>
    <property type="project" value="InterPro"/>
</dbReference>
<dbReference type="InterPro" id="IPR011701">
    <property type="entry name" value="MFS"/>
</dbReference>
<dbReference type="RefSeq" id="WP_185143731.1">
    <property type="nucleotide sequence ID" value="NZ_JACJVP010000025.1"/>
</dbReference>
<evidence type="ECO:0000256" key="5">
    <source>
        <dbReference type="ARBA" id="ARBA00022692"/>
    </source>
</evidence>
<accession>A0A7X0RRB9</accession>
<evidence type="ECO:0000256" key="8">
    <source>
        <dbReference type="RuleBase" id="RU365088"/>
    </source>
</evidence>
<keyword evidence="5 8" id="KW-0812">Transmembrane</keyword>
<evidence type="ECO:0000256" key="7">
    <source>
        <dbReference type="ARBA" id="ARBA00023136"/>
    </source>
</evidence>
<evidence type="ECO:0000256" key="4">
    <source>
        <dbReference type="ARBA" id="ARBA00022475"/>
    </source>
</evidence>
<proteinExistence type="inferred from homology"/>
<dbReference type="InterPro" id="IPR020846">
    <property type="entry name" value="MFS_dom"/>
</dbReference>
<dbReference type="PANTHER" id="PTHR23502:SF132">
    <property type="entry name" value="POLYAMINE TRANSPORTER 2-RELATED"/>
    <property type="match status" value="1"/>
</dbReference>
<keyword evidence="7 8" id="KW-0472">Membrane</keyword>
<dbReference type="PROSITE" id="PS50850">
    <property type="entry name" value="MFS"/>
    <property type="match status" value="1"/>
</dbReference>
<feature type="transmembrane region" description="Helical" evidence="8">
    <location>
        <begin position="282"/>
        <end position="304"/>
    </location>
</feature>
<dbReference type="PANTHER" id="PTHR23502">
    <property type="entry name" value="MAJOR FACILITATOR SUPERFAMILY"/>
    <property type="match status" value="1"/>
</dbReference>
<comment type="similarity">
    <text evidence="2 8">Belongs to the major facilitator superfamily. Bcr/CmlA family.</text>
</comment>
<reference evidence="10 11" key="1">
    <citation type="submission" date="2020-08" db="EMBL/GenBank/DDBJ databases">
        <title>Cohnella phylogeny.</title>
        <authorList>
            <person name="Dunlap C."/>
        </authorList>
    </citation>
    <scope>NUCLEOTIDE SEQUENCE [LARGE SCALE GENOMIC DNA]</scope>
    <source>
        <strain evidence="10 11">DSM 28246</strain>
    </source>
</reference>
<evidence type="ECO:0000259" key="9">
    <source>
        <dbReference type="PROSITE" id="PS50850"/>
    </source>
</evidence>
<feature type="domain" description="Major facilitator superfamily (MFS) profile" evidence="9">
    <location>
        <begin position="12"/>
        <end position="399"/>
    </location>
</feature>
<feature type="transmembrane region" description="Helical" evidence="8">
    <location>
        <begin position="344"/>
        <end position="365"/>
    </location>
</feature>
<comment type="subcellular location">
    <subcellularLocation>
        <location evidence="1 8">Cell membrane</location>
        <topology evidence="1 8">Multi-pass membrane protein</topology>
    </subcellularLocation>
</comment>
<sequence>MMTNKNHSRVRLALLLGLFSTLGPFTIDMYLPAFPEIVKQFDTTASLVQLSLTACLLGLGIGQLVMGSLSDVHGRRNPLLISMAVYALASLACAFSPNIGLLIAFRFIQGFAASAGIVISRAIARDLYSGHELTKFFSLLLLVGNLGPLVAPVTGSGILSFTTWIGVFIALALLGIYLLTMTKWGLQETLPADRRRPSNFVQQLRNYGTLLRDRQFVGYMLAQGIMIAGVFAYVSGTPFIYQNIYGASPTVFALLFGSNGISLIIGSQLVGRMTHRISERAFLLFGLWLACLASVTVLVVAIVHGPLFTLVIPLFFFVAAIGITSTAAFPLAMESQSHMAGSAAALLGVIPFLLGAVVSPLVGIAGEDTAVPLGVIILLTSVAAMLAYFLLIRRSPRGAAKVSSM</sequence>
<keyword evidence="4 8" id="KW-1003">Cell membrane</keyword>
<feature type="transmembrane region" description="Helical" evidence="8">
    <location>
        <begin position="371"/>
        <end position="391"/>
    </location>
</feature>
<feature type="transmembrane region" description="Helical" evidence="8">
    <location>
        <begin position="247"/>
        <end position="270"/>
    </location>
</feature>
<name>A0A7X0RRB9_9BACL</name>
<keyword evidence="11" id="KW-1185">Reference proteome</keyword>
<dbReference type="InterPro" id="IPR004812">
    <property type="entry name" value="Efflux_drug-R_Bcr/CmlA"/>
</dbReference>
<gene>
    <name evidence="10" type="ORF">H7C19_16430</name>
</gene>
<dbReference type="GO" id="GO:1990961">
    <property type="term" value="P:xenobiotic detoxification by transmembrane export across the plasma membrane"/>
    <property type="evidence" value="ECO:0007669"/>
    <property type="project" value="InterPro"/>
</dbReference>
<dbReference type="CDD" id="cd17320">
    <property type="entry name" value="MFS_MdfA_MDR_like"/>
    <property type="match status" value="1"/>
</dbReference>
<organism evidence="10 11">
    <name type="scientific">Cohnella nanjingensis</name>
    <dbReference type="NCBI Taxonomy" id="1387779"/>
    <lineage>
        <taxon>Bacteria</taxon>
        <taxon>Bacillati</taxon>
        <taxon>Bacillota</taxon>
        <taxon>Bacilli</taxon>
        <taxon>Bacillales</taxon>
        <taxon>Paenibacillaceae</taxon>
        <taxon>Cohnella</taxon>
    </lineage>
</organism>
<dbReference type="Proteomes" id="UP000547209">
    <property type="component" value="Unassembled WGS sequence"/>
</dbReference>
<feature type="transmembrane region" description="Helical" evidence="8">
    <location>
        <begin position="103"/>
        <end position="124"/>
    </location>
</feature>
<keyword evidence="3 8" id="KW-0813">Transport</keyword>
<comment type="caution">
    <text evidence="10">The sequence shown here is derived from an EMBL/GenBank/DDBJ whole genome shotgun (WGS) entry which is preliminary data.</text>
</comment>
<dbReference type="GO" id="GO:0005886">
    <property type="term" value="C:plasma membrane"/>
    <property type="evidence" value="ECO:0007669"/>
    <property type="project" value="UniProtKB-SubCell"/>
</dbReference>
<keyword evidence="6 8" id="KW-1133">Transmembrane helix</keyword>
<dbReference type="SUPFAM" id="SSF103473">
    <property type="entry name" value="MFS general substrate transporter"/>
    <property type="match status" value="1"/>
</dbReference>
<dbReference type="InterPro" id="IPR036259">
    <property type="entry name" value="MFS_trans_sf"/>
</dbReference>
<dbReference type="FunFam" id="1.20.1720.10:FF:000005">
    <property type="entry name" value="Bcr/CflA family efflux transporter"/>
    <property type="match status" value="1"/>
</dbReference>
<feature type="transmembrane region" description="Helical" evidence="8">
    <location>
        <begin position="79"/>
        <end position="97"/>
    </location>
</feature>
<feature type="transmembrane region" description="Helical" evidence="8">
    <location>
        <begin position="310"/>
        <end position="332"/>
    </location>
</feature>
<evidence type="ECO:0000256" key="2">
    <source>
        <dbReference type="ARBA" id="ARBA00006236"/>
    </source>
</evidence>
<dbReference type="AlphaFoldDB" id="A0A7X0RRB9"/>
<comment type="caution">
    <text evidence="8">Lacks conserved residue(s) required for the propagation of feature annotation.</text>
</comment>
<evidence type="ECO:0000256" key="1">
    <source>
        <dbReference type="ARBA" id="ARBA00004651"/>
    </source>
</evidence>
<feature type="transmembrane region" description="Helical" evidence="8">
    <location>
        <begin position="136"/>
        <end position="158"/>
    </location>
</feature>
<dbReference type="NCBIfam" id="TIGR00710">
    <property type="entry name" value="efflux_Bcr_CflA"/>
    <property type="match status" value="1"/>
</dbReference>
<dbReference type="Pfam" id="PF07690">
    <property type="entry name" value="MFS_1"/>
    <property type="match status" value="1"/>
</dbReference>
<evidence type="ECO:0000313" key="10">
    <source>
        <dbReference type="EMBL" id="MBB6672269.1"/>
    </source>
</evidence>
<evidence type="ECO:0000256" key="6">
    <source>
        <dbReference type="ARBA" id="ARBA00022989"/>
    </source>
</evidence>
<dbReference type="Gene3D" id="1.20.1720.10">
    <property type="entry name" value="Multidrug resistance protein D"/>
    <property type="match status" value="1"/>
</dbReference>
<feature type="transmembrane region" description="Helical" evidence="8">
    <location>
        <begin position="216"/>
        <end position="241"/>
    </location>
</feature>